<dbReference type="InterPro" id="IPR013120">
    <property type="entry name" value="FAR_NAD-bd"/>
</dbReference>
<dbReference type="AlphaFoldDB" id="A0A7S0JGD1"/>
<reference evidence="2" key="1">
    <citation type="submission" date="2021-01" db="EMBL/GenBank/DDBJ databases">
        <authorList>
            <person name="Corre E."/>
            <person name="Pelletier E."/>
            <person name="Niang G."/>
            <person name="Scheremetjew M."/>
            <person name="Finn R."/>
            <person name="Kale V."/>
            <person name="Holt S."/>
            <person name="Cochrane G."/>
            <person name="Meng A."/>
            <person name="Brown T."/>
            <person name="Cohen L."/>
        </authorList>
    </citation>
    <scope>NUCLEOTIDE SEQUENCE</scope>
    <source>
        <strain evidence="2">RCC1130</strain>
    </source>
</reference>
<evidence type="ECO:0000259" key="1">
    <source>
        <dbReference type="Pfam" id="PF07993"/>
    </source>
</evidence>
<evidence type="ECO:0000313" key="2">
    <source>
        <dbReference type="EMBL" id="CAD8549970.1"/>
    </source>
</evidence>
<organism evidence="2">
    <name type="scientific">Calcidiscus leptoporus</name>
    <dbReference type="NCBI Taxonomy" id="127549"/>
    <lineage>
        <taxon>Eukaryota</taxon>
        <taxon>Haptista</taxon>
        <taxon>Haptophyta</taxon>
        <taxon>Prymnesiophyceae</taxon>
        <taxon>Coccolithales</taxon>
        <taxon>Calcidiscaceae</taxon>
        <taxon>Calcidiscus</taxon>
    </lineage>
</organism>
<dbReference type="EMBL" id="HBER01050512">
    <property type="protein sequence ID" value="CAD8549970.1"/>
    <property type="molecule type" value="Transcribed_RNA"/>
</dbReference>
<proteinExistence type="predicted"/>
<accession>A0A7S0JGD1</accession>
<feature type="domain" description="Thioester reductase (TE)" evidence="1">
    <location>
        <begin position="14"/>
        <end position="146"/>
    </location>
</feature>
<protein>
    <recommendedName>
        <fullName evidence="1">Thioester reductase (TE) domain-containing protein</fullName>
    </recommendedName>
</protein>
<name>A0A7S0JGD1_9EUKA</name>
<dbReference type="Pfam" id="PF07993">
    <property type="entry name" value="NAD_binding_4"/>
    <property type="match status" value="1"/>
</dbReference>
<sequence length="192" mass="20624">MVCVLIIASSDLDGHLLLHRLIRRSAAASRVFLLIKQEANRPTSRALLREQLDALRHSTRLAGLDANSLSNVHLVGGDATRTSLGVSSSAYAMLTRCVTHIFHVADALAISHPMIEEEEHVASSTPAVLAFSEKCERLESFVHCLSARTVPLTTLGPTSLCAADRVVLVACAADGCTTAARVVSRRHFAFAE</sequence>
<dbReference type="Gene3D" id="3.40.50.720">
    <property type="entry name" value="NAD(P)-binding Rossmann-like Domain"/>
    <property type="match status" value="1"/>
</dbReference>
<gene>
    <name evidence="2" type="ORF">CLEP1334_LOCUS25260</name>
</gene>